<dbReference type="CDD" id="cd19984">
    <property type="entry name" value="PBP1_ABC_ligand_binding-like"/>
    <property type="match status" value="1"/>
</dbReference>
<evidence type="ECO:0000256" key="5">
    <source>
        <dbReference type="SAM" id="Phobius"/>
    </source>
</evidence>
<evidence type="ECO:0000313" key="7">
    <source>
        <dbReference type="EMBL" id="KKT43175.1"/>
    </source>
</evidence>
<proteinExistence type="inferred from homology"/>
<reference evidence="7 8" key="1">
    <citation type="journal article" date="2015" name="Nature">
        <title>rRNA introns, odd ribosomes, and small enigmatic genomes across a large radiation of phyla.</title>
        <authorList>
            <person name="Brown C.T."/>
            <person name="Hug L.A."/>
            <person name="Thomas B.C."/>
            <person name="Sharon I."/>
            <person name="Castelle C.J."/>
            <person name="Singh A."/>
            <person name="Wilkins M.J."/>
            <person name="Williams K.H."/>
            <person name="Banfield J.F."/>
        </authorList>
    </citation>
    <scope>NUCLEOTIDE SEQUENCE [LARGE SCALE GENOMIC DNA]</scope>
</reference>
<dbReference type="Pfam" id="PF13458">
    <property type="entry name" value="Peripla_BP_6"/>
    <property type="match status" value="1"/>
</dbReference>
<dbReference type="InterPro" id="IPR000709">
    <property type="entry name" value="Leu_Ile_Val-bd"/>
</dbReference>
<dbReference type="InterPro" id="IPR028081">
    <property type="entry name" value="Leu-bd"/>
</dbReference>
<dbReference type="PANTHER" id="PTHR30483">
    <property type="entry name" value="LEUCINE-SPECIFIC-BINDING PROTEIN"/>
    <property type="match status" value="1"/>
</dbReference>
<keyword evidence="7" id="KW-0675">Receptor</keyword>
<organism evidence="7 8">
    <name type="scientific">Candidatus Wolfebacteria bacterium GW2011_GWE2_44_13</name>
    <dbReference type="NCBI Taxonomy" id="1619017"/>
    <lineage>
        <taxon>Bacteria</taxon>
        <taxon>Candidatus Wolfeibacteriota</taxon>
    </lineage>
</organism>
<dbReference type="SUPFAM" id="SSF53822">
    <property type="entry name" value="Periplasmic binding protein-like I"/>
    <property type="match status" value="1"/>
</dbReference>
<dbReference type="Gene3D" id="3.40.50.2300">
    <property type="match status" value="2"/>
</dbReference>
<comment type="similarity">
    <text evidence="1">Belongs to the leucine-binding protein family.</text>
</comment>
<keyword evidence="2" id="KW-0813">Transport</keyword>
<feature type="transmembrane region" description="Helical" evidence="5">
    <location>
        <begin position="14"/>
        <end position="32"/>
    </location>
</feature>
<evidence type="ECO:0000256" key="4">
    <source>
        <dbReference type="ARBA" id="ARBA00022970"/>
    </source>
</evidence>
<evidence type="ECO:0000256" key="1">
    <source>
        <dbReference type="ARBA" id="ARBA00010062"/>
    </source>
</evidence>
<name>A0A0G1H8R3_9BACT</name>
<dbReference type="PANTHER" id="PTHR30483:SF6">
    <property type="entry name" value="PERIPLASMIC BINDING PROTEIN OF ABC TRANSPORTER FOR NATURAL AMINO ACIDS"/>
    <property type="match status" value="1"/>
</dbReference>
<keyword evidence="5" id="KW-1133">Transmembrane helix</keyword>
<comment type="caution">
    <text evidence="7">The sequence shown here is derived from an EMBL/GenBank/DDBJ whole genome shotgun (WGS) entry which is preliminary data.</text>
</comment>
<keyword evidence="4" id="KW-0029">Amino-acid transport</keyword>
<dbReference type="GO" id="GO:0006865">
    <property type="term" value="P:amino acid transport"/>
    <property type="evidence" value="ECO:0007669"/>
    <property type="project" value="UniProtKB-KW"/>
</dbReference>
<dbReference type="EMBL" id="LCHW01000002">
    <property type="protein sequence ID" value="KKT43175.1"/>
    <property type="molecule type" value="Genomic_DNA"/>
</dbReference>
<dbReference type="Proteomes" id="UP000034051">
    <property type="component" value="Unassembled WGS sequence"/>
</dbReference>
<dbReference type="PRINTS" id="PR00337">
    <property type="entry name" value="LEUILEVALBP"/>
</dbReference>
<protein>
    <submittedName>
        <fullName evidence="7">Extracellular ligand-binding receptor</fullName>
    </submittedName>
</protein>
<accession>A0A0G1H8R3</accession>
<gene>
    <name evidence="7" type="ORF">UW32_C0002G0036</name>
</gene>
<evidence type="ECO:0000256" key="2">
    <source>
        <dbReference type="ARBA" id="ARBA00022448"/>
    </source>
</evidence>
<sequence>MDTQQAAGIGGKKIALWAVIALVVIGGGWMVIKKPSQVNAEPIKIGFIAPLTGDAGSYGVNAKAAAELAVEEINSMGGINGRTIQLIAEDGKCTGKDASSAANKLINIDKVTAIVGGFCSGETMAFTDLAEQTKTIVISEASSNPAITNAGDYIFRDYASDTAQGKAAAEFIYNKLGKKKVAVLYVNIDWGKGVKDVFISEYKKLGGEIVIEESYTQGSRDMRSQLAKVKQSNPDVLYFLSFTDDAVIGLKQAKTLGLNLPIVGGDAFDGPQFYSDPIADGIMYVASLVPSNEAFEAKMATKTGSDVINAGAPQAYDAVKILGDVMRKVGTNTELIKNALYEVKDYQGVSGTIGFDSNGDLATPNLIIKLIKDGKAEQLK</sequence>
<dbReference type="InterPro" id="IPR028082">
    <property type="entry name" value="Peripla_BP_I"/>
</dbReference>
<evidence type="ECO:0000256" key="3">
    <source>
        <dbReference type="ARBA" id="ARBA00022729"/>
    </source>
</evidence>
<evidence type="ECO:0000313" key="8">
    <source>
        <dbReference type="Proteomes" id="UP000034051"/>
    </source>
</evidence>
<evidence type="ECO:0000259" key="6">
    <source>
        <dbReference type="Pfam" id="PF13458"/>
    </source>
</evidence>
<dbReference type="InterPro" id="IPR051010">
    <property type="entry name" value="BCAA_transport"/>
</dbReference>
<dbReference type="AlphaFoldDB" id="A0A0G1H8R3"/>
<keyword evidence="5" id="KW-0812">Transmembrane</keyword>
<feature type="domain" description="Leucine-binding protein" evidence="6">
    <location>
        <begin position="42"/>
        <end position="360"/>
    </location>
</feature>
<keyword evidence="3" id="KW-0732">Signal</keyword>
<keyword evidence="5" id="KW-0472">Membrane</keyword>